<reference evidence="2" key="1">
    <citation type="journal article" date="2009" name="PLoS ONE">
        <title>Methylobacterium genome sequences: a reference blueprint to investigate microbial metabolism of C1 compounds from natural and industrial sources.</title>
        <authorList>
            <person name="Vuilleumier S."/>
            <person name="Chistoserdova L."/>
            <person name="Lee M.-C."/>
            <person name="Bringel F."/>
            <person name="Lajus A."/>
            <person name="Zhou Y."/>
            <person name="Gourion B."/>
            <person name="Barbe V."/>
            <person name="Chang J."/>
            <person name="Cruveiller S."/>
            <person name="Dossat C."/>
            <person name="Gillett W."/>
            <person name="Gruffaz C."/>
            <person name="Haugen E."/>
            <person name="Hourcade E."/>
            <person name="Levy R."/>
            <person name="Mangenot S."/>
            <person name="Muller E."/>
            <person name="Nadalig T."/>
            <person name="Pagni M."/>
            <person name="Penny C."/>
            <person name="Peyraud R."/>
            <person name="Robinson D.G."/>
            <person name="Roche D."/>
            <person name="Rouy Z."/>
            <person name="Saenampechek C."/>
            <person name="Salvignol G."/>
            <person name="Vallenet D."/>
            <person name="Wu Z."/>
            <person name="Marx C.J."/>
            <person name="Vorholt J.A."/>
            <person name="Olson M.V."/>
            <person name="Kaul R."/>
            <person name="Weissenbach J."/>
            <person name="Medigue C."/>
            <person name="Lidstrom M.E."/>
        </authorList>
    </citation>
    <scope>NUCLEOTIDE SEQUENCE [LARGE SCALE GENOMIC DNA]</scope>
    <source>
        <strain evidence="2">DSM 6343 / CIP 106787 / DM4</strain>
    </source>
</reference>
<evidence type="ECO:0008006" key="3">
    <source>
        <dbReference type="Google" id="ProtNLM"/>
    </source>
</evidence>
<evidence type="ECO:0000313" key="2">
    <source>
        <dbReference type="Proteomes" id="UP000008070"/>
    </source>
</evidence>
<dbReference type="GeneID" id="72988762"/>
<gene>
    <name evidence="1" type="ORF">METD_I1703</name>
</gene>
<name>C7CHL6_METED</name>
<organism evidence="1 2">
    <name type="scientific">Methylorubrum extorquens (strain DSM 6343 / CIP 106787 / DM4)</name>
    <name type="common">Methylobacterium extorquens</name>
    <dbReference type="NCBI Taxonomy" id="661410"/>
    <lineage>
        <taxon>Bacteria</taxon>
        <taxon>Pseudomonadati</taxon>
        <taxon>Pseudomonadota</taxon>
        <taxon>Alphaproteobacteria</taxon>
        <taxon>Hyphomicrobiales</taxon>
        <taxon>Methylobacteriaceae</taxon>
        <taxon>Methylorubrum</taxon>
    </lineage>
</organism>
<dbReference type="HOGENOM" id="CLU_165444_0_0_5"/>
<proteinExistence type="predicted"/>
<dbReference type="RefSeq" id="WP_015821777.1">
    <property type="nucleotide sequence ID" value="NC_012988.1"/>
</dbReference>
<dbReference type="Proteomes" id="UP000008070">
    <property type="component" value="Chromosome"/>
</dbReference>
<dbReference type="AlphaFoldDB" id="C7CHL6"/>
<dbReference type="EMBL" id="FP103042">
    <property type="protein sequence ID" value="CAX23300.1"/>
    <property type="molecule type" value="Genomic_DNA"/>
</dbReference>
<dbReference type="KEGG" id="mdi:METDI1703"/>
<accession>C7CHL6</accession>
<evidence type="ECO:0000313" key="1">
    <source>
        <dbReference type="EMBL" id="CAX23300.1"/>
    </source>
</evidence>
<sequence>MQQHLPAWACVLVMLAGEASAQEARSPLLDAADSRMQIGAASLVPTLRRRWLYADHKLIVGRVMDVRVSADGTTLIAVVARRRWLGGGEVGIPVPLLRQADNDLTVSATRETIGQLPLDLTDILDRAE</sequence>
<protein>
    <recommendedName>
        <fullName evidence="3">PRC-barrel domain-containing protein</fullName>
    </recommendedName>
</protein>